<proteinExistence type="predicted"/>
<dbReference type="EMBL" id="CM004477">
    <property type="protein sequence ID" value="OCT74261.1"/>
    <property type="molecule type" value="Genomic_DNA"/>
</dbReference>
<protein>
    <recommendedName>
        <fullName evidence="3">C-type lectin domain-containing protein</fullName>
    </recommendedName>
</protein>
<accession>A0A974CL88</accession>
<sequence>MEYRRACILLCLFCFARVTLQQNGKKIKNKQNSKEQITQCSAPDSNRTILMSDNTSDSLPLKIVRSAIHAEILSAGDSNFLTCPIDQTTDLRRTKNVGTLHTWSENRMNSRFVRSDLCVYGQLKDWFHLFPCFTLKVQNIEEEVIHLKEQQALQTICLKWIKIYNKCFLAFNPFPASHENDSLYDYVHKIIGSSTEIWLGINDMATEGTWQDLSQSPISFINWETEITTQPDGGKQENCAALSVAAIGKWFDKNCKTGGVAWMAE</sequence>
<dbReference type="GO" id="GO:0005615">
    <property type="term" value="C:extracellular space"/>
    <property type="evidence" value="ECO:0007669"/>
    <property type="project" value="TreeGrafter"/>
</dbReference>
<dbReference type="InterPro" id="IPR016187">
    <property type="entry name" value="CTDL_fold"/>
</dbReference>
<dbReference type="AlphaFoldDB" id="A0A974CL88"/>
<dbReference type="Proteomes" id="UP000694892">
    <property type="component" value="Chromosome 6S"/>
</dbReference>
<feature type="domain" description="C-type lectin" evidence="3">
    <location>
        <begin position="160"/>
        <end position="255"/>
    </location>
</feature>
<evidence type="ECO:0000256" key="2">
    <source>
        <dbReference type="SAM" id="SignalP"/>
    </source>
</evidence>
<organism evidence="4 5">
    <name type="scientific">Xenopus laevis</name>
    <name type="common">African clawed frog</name>
    <dbReference type="NCBI Taxonomy" id="8355"/>
    <lineage>
        <taxon>Eukaryota</taxon>
        <taxon>Metazoa</taxon>
        <taxon>Chordata</taxon>
        <taxon>Craniata</taxon>
        <taxon>Vertebrata</taxon>
        <taxon>Euteleostomi</taxon>
        <taxon>Amphibia</taxon>
        <taxon>Batrachia</taxon>
        <taxon>Anura</taxon>
        <taxon>Pipoidea</taxon>
        <taxon>Pipidae</taxon>
        <taxon>Xenopodinae</taxon>
        <taxon>Xenopus</taxon>
        <taxon>Xenopus</taxon>
    </lineage>
</organism>
<dbReference type="InterPro" id="IPR001304">
    <property type="entry name" value="C-type_lectin-like"/>
</dbReference>
<dbReference type="SUPFAM" id="SSF56436">
    <property type="entry name" value="C-type lectin-like"/>
    <property type="match status" value="1"/>
</dbReference>
<reference evidence="5" key="1">
    <citation type="journal article" date="2016" name="Nature">
        <title>Genome evolution in the allotetraploid frog Xenopus laevis.</title>
        <authorList>
            <person name="Session A.M."/>
            <person name="Uno Y."/>
            <person name="Kwon T."/>
            <person name="Chapman J.A."/>
            <person name="Toyoda A."/>
            <person name="Takahashi S."/>
            <person name="Fukui A."/>
            <person name="Hikosaka A."/>
            <person name="Suzuki A."/>
            <person name="Kondo M."/>
            <person name="van Heeringen S.J."/>
            <person name="Quigley I."/>
            <person name="Heinz S."/>
            <person name="Ogino H."/>
            <person name="Ochi H."/>
            <person name="Hellsten U."/>
            <person name="Lyons J.B."/>
            <person name="Simakov O."/>
            <person name="Putnam N."/>
            <person name="Stites J."/>
            <person name="Kuroki Y."/>
            <person name="Tanaka T."/>
            <person name="Michiue T."/>
            <person name="Watanabe M."/>
            <person name="Bogdanovic O."/>
            <person name="Lister R."/>
            <person name="Georgiou G."/>
            <person name="Paranjpe S.S."/>
            <person name="van Kruijsbergen I."/>
            <person name="Shu S."/>
            <person name="Carlson J."/>
            <person name="Kinoshita T."/>
            <person name="Ohta Y."/>
            <person name="Mawaribuchi S."/>
            <person name="Jenkins J."/>
            <person name="Grimwood J."/>
            <person name="Schmutz J."/>
            <person name="Mitros T."/>
            <person name="Mozaffari S.V."/>
            <person name="Suzuki Y."/>
            <person name="Haramoto Y."/>
            <person name="Yamamoto T.S."/>
            <person name="Takagi C."/>
            <person name="Heald R."/>
            <person name="Miller K."/>
            <person name="Haudenschild C."/>
            <person name="Kitzman J."/>
            <person name="Nakayama T."/>
            <person name="Izutsu Y."/>
            <person name="Robert J."/>
            <person name="Fortriede J."/>
            <person name="Burns K."/>
            <person name="Lotay V."/>
            <person name="Karimi K."/>
            <person name="Yasuoka Y."/>
            <person name="Dichmann D.S."/>
            <person name="Flajnik M.F."/>
            <person name="Houston D.W."/>
            <person name="Shendure J."/>
            <person name="DuPasquier L."/>
            <person name="Vize P.D."/>
            <person name="Zorn A.M."/>
            <person name="Ito M."/>
            <person name="Marcotte E.M."/>
            <person name="Wallingford J.B."/>
            <person name="Ito Y."/>
            <person name="Asashima M."/>
            <person name="Ueno N."/>
            <person name="Matsuda Y."/>
            <person name="Veenstra G.J."/>
            <person name="Fujiyama A."/>
            <person name="Harland R.M."/>
            <person name="Taira M."/>
            <person name="Rokhsar D.S."/>
        </authorList>
    </citation>
    <scope>NUCLEOTIDE SEQUENCE [LARGE SCALE GENOMIC DNA]</scope>
    <source>
        <strain evidence="5">J</strain>
    </source>
</reference>
<dbReference type="InterPro" id="IPR016186">
    <property type="entry name" value="C-type_lectin-like/link_sf"/>
</dbReference>
<evidence type="ECO:0000313" key="4">
    <source>
        <dbReference type="EMBL" id="OCT74261.1"/>
    </source>
</evidence>
<dbReference type="PANTHER" id="PTHR22799">
    <property type="entry name" value="TETRANECTIN-RELATED"/>
    <property type="match status" value="1"/>
</dbReference>
<dbReference type="Gene3D" id="3.10.100.10">
    <property type="entry name" value="Mannose-Binding Protein A, subunit A"/>
    <property type="match status" value="1"/>
</dbReference>
<dbReference type="PANTHER" id="PTHR22799:SF3">
    <property type="entry name" value="TETRANECTIN"/>
    <property type="match status" value="1"/>
</dbReference>
<evidence type="ECO:0000313" key="5">
    <source>
        <dbReference type="Proteomes" id="UP000694892"/>
    </source>
</evidence>
<dbReference type="PROSITE" id="PS50041">
    <property type="entry name" value="C_TYPE_LECTIN_2"/>
    <property type="match status" value="1"/>
</dbReference>
<keyword evidence="2" id="KW-0732">Signal</keyword>
<dbReference type="GO" id="GO:0030246">
    <property type="term" value="F:carbohydrate binding"/>
    <property type="evidence" value="ECO:0007669"/>
    <property type="project" value="UniProtKB-KW"/>
</dbReference>
<feature type="chain" id="PRO_5037031755" description="C-type lectin domain-containing protein" evidence="2">
    <location>
        <begin position="22"/>
        <end position="265"/>
    </location>
</feature>
<dbReference type="Pfam" id="PF00059">
    <property type="entry name" value="Lectin_C"/>
    <property type="match status" value="1"/>
</dbReference>
<name>A0A974CL88_XENLA</name>
<dbReference type="InterPro" id="IPR051663">
    <property type="entry name" value="CLec_Tetranectin-domain"/>
</dbReference>
<keyword evidence="1" id="KW-0430">Lectin</keyword>
<evidence type="ECO:0000256" key="1">
    <source>
        <dbReference type="ARBA" id="ARBA00022734"/>
    </source>
</evidence>
<feature type="signal peptide" evidence="2">
    <location>
        <begin position="1"/>
        <end position="21"/>
    </location>
</feature>
<gene>
    <name evidence="4" type="ORF">XELAEV_18033220mg</name>
</gene>
<dbReference type="GO" id="GO:0030282">
    <property type="term" value="P:bone mineralization"/>
    <property type="evidence" value="ECO:0007669"/>
    <property type="project" value="TreeGrafter"/>
</dbReference>
<evidence type="ECO:0000259" key="3">
    <source>
        <dbReference type="PROSITE" id="PS50041"/>
    </source>
</evidence>